<proteinExistence type="predicted"/>
<dbReference type="EMBL" id="AP025292">
    <property type="protein sequence ID" value="BDC99718.1"/>
    <property type="molecule type" value="Genomic_DNA"/>
</dbReference>
<protein>
    <recommendedName>
        <fullName evidence="3">Xylose isomerase</fullName>
    </recommendedName>
</protein>
<reference evidence="1 2" key="1">
    <citation type="submission" date="2021-12" db="EMBL/GenBank/DDBJ databases">
        <title>Genome sequencing of bacteria with rrn-lacking chromosome and rrn-plasmid.</title>
        <authorList>
            <person name="Anda M."/>
            <person name="Iwasaki W."/>
        </authorList>
    </citation>
    <scope>NUCLEOTIDE SEQUENCE [LARGE SCALE GENOMIC DNA]</scope>
    <source>
        <strain evidence="1 2">NBRC 101262</strain>
    </source>
</reference>
<dbReference type="RefSeq" id="WP_338396966.1">
    <property type="nucleotide sequence ID" value="NZ_AP025292.1"/>
</dbReference>
<evidence type="ECO:0000313" key="2">
    <source>
        <dbReference type="Proteomes" id="UP001354989"/>
    </source>
</evidence>
<dbReference type="Proteomes" id="UP001354989">
    <property type="component" value="Chromosome"/>
</dbReference>
<sequence length="265" mass="30273">MTEVSNNFEWWISMGNLSDLISTATPNRIPAQEHYAFIKKAGFNGVSGVFSELNYPLLQKEQLQFSITISFLDLSQGIHDLQQALSKVPTSVNIHLGIGTEEDQQIVQWLNAIQDIQTTIPIYIETHRGTVTQDPCRCLALLRQFPALRFTGDFSHWYISTLMADHFQKKFNAILPILQNTRMIHARMSSPGMIQPPLKNIFTEDKNHFLQLWNQVLRLNPDHKIPIVIELLSHQLGYAPATPTGEDAVDRWEEAIHLKSIFNTQ</sequence>
<evidence type="ECO:0000313" key="1">
    <source>
        <dbReference type="EMBL" id="BDC99718.1"/>
    </source>
</evidence>
<name>A0ABN6L9A2_9BACT</name>
<gene>
    <name evidence="1" type="ORF">PEPS_19990</name>
</gene>
<dbReference type="SUPFAM" id="SSF51658">
    <property type="entry name" value="Xylose isomerase-like"/>
    <property type="match status" value="1"/>
</dbReference>
<organism evidence="1 2">
    <name type="scientific">Persicobacter psychrovividus</name>
    <dbReference type="NCBI Taxonomy" id="387638"/>
    <lineage>
        <taxon>Bacteria</taxon>
        <taxon>Pseudomonadati</taxon>
        <taxon>Bacteroidota</taxon>
        <taxon>Cytophagia</taxon>
        <taxon>Cytophagales</taxon>
        <taxon>Persicobacteraceae</taxon>
        <taxon>Persicobacter</taxon>
    </lineage>
</organism>
<keyword evidence="2" id="KW-1185">Reference proteome</keyword>
<accession>A0ABN6L9A2</accession>
<evidence type="ECO:0008006" key="3">
    <source>
        <dbReference type="Google" id="ProtNLM"/>
    </source>
</evidence>
<dbReference type="InterPro" id="IPR036237">
    <property type="entry name" value="Xyl_isomerase-like_sf"/>
</dbReference>